<dbReference type="STRING" id="403935.SAMN05216481_102230"/>
<dbReference type="AlphaFoldDB" id="A0A1H9B8D2"/>
<evidence type="ECO:0000313" key="2">
    <source>
        <dbReference type="Proteomes" id="UP000199055"/>
    </source>
</evidence>
<keyword evidence="2" id="KW-1185">Reference proteome</keyword>
<dbReference type="EMBL" id="FOET01000002">
    <property type="protein sequence ID" value="SEP84933.1"/>
    <property type="molecule type" value="Genomic_DNA"/>
</dbReference>
<reference evidence="1 2" key="1">
    <citation type="submission" date="2016-10" db="EMBL/GenBank/DDBJ databases">
        <authorList>
            <person name="de Groot N.N."/>
        </authorList>
    </citation>
    <scope>NUCLEOTIDE SEQUENCE [LARGE SCALE GENOMIC DNA]</scope>
    <source>
        <strain evidence="1 2">CGMCC 4.3519</strain>
    </source>
</reference>
<sequence length="138" mass="15689">MDPIVAAAGAAMVSAMATDGWQHVRDAVVAWWRRHRPERAEDVGSELEALRGRVLTARREEDEDTEQALTGAWRLRLQQLLEEDPELAAELRRLLDEHLTPALPPEEQDRARTVVMRAEARDSARIYMAGRDQHITES</sequence>
<protein>
    <submittedName>
        <fullName evidence="1">Uncharacterized protein</fullName>
    </submittedName>
</protein>
<proteinExistence type="predicted"/>
<organism evidence="1 2">
    <name type="scientific">Streptomyces radiopugnans</name>
    <dbReference type="NCBI Taxonomy" id="403935"/>
    <lineage>
        <taxon>Bacteria</taxon>
        <taxon>Bacillati</taxon>
        <taxon>Actinomycetota</taxon>
        <taxon>Actinomycetes</taxon>
        <taxon>Kitasatosporales</taxon>
        <taxon>Streptomycetaceae</taxon>
        <taxon>Streptomyces</taxon>
    </lineage>
</organism>
<accession>A0A1H9B8D2</accession>
<gene>
    <name evidence="1" type="ORF">SAMN05216481_102230</name>
</gene>
<dbReference type="Proteomes" id="UP000199055">
    <property type="component" value="Unassembled WGS sequence"/>
</dbReference>
<evidence type="ECO:0000313" key="1">
    <source>
        <dbReference type="EMBL" id="SEP84933.1"/>
    </source>
</evidence>
<name>A0A1H9B8D2_9ACTN</name>
<dbReference type="RefSeq" id="WP_093656198.1">
    <property type="nucleotide sequence ID" value="NZ_FOET01000002.1"/>
</dbReference>